<keyword evidence="7" id="KW-1185">Reference proteome</keyword>
<dbReference type="Gene3D" id="1.10.357.10">
    <property type="entry name" value="Tetracycline Repressor, domain 2"/>
    <property type="match status" value="1"/>
</dbReference>
<feature type="DNA-binding region" description="H-T-H motif" evidence="4">
    <location>
        <begin position="32"/>
        <end position="51"/>
    </location>
</feature>
<evidence type="ECO:0000256" key="2">
    <source>
        <dbReference type="ARBA" id="ARBA00023125"/>
    </source>
</evidence>
<dbReference type="InterPro" id="IPR036271">
    <property type="entry name" value="Tet_transcr_reg_TetR-rel_C_sf"/>
</dbReference>
<accession>A0ABX0PBT2</accession>
<name>A0ABX0PBT2_9BURK</name>
<dbReference type="PANTHER" id="PTHR47506">
    <property type="entry name" value="TRANSCRIPTIONAL REGULATORY PROTEIN"/>
    <property type="match status" value="1"/>
</dbReference>
<evidence type="ECO:0000256" key="1">
    <source>
        <dbReference type="ARBA" id="ARBA00023015"/>
    </source>
</evidence>
<evidence type="ECO:0000313" key="6">
    <source>
        <dbReference type="EMBL" id="NIA53590.1"/>
    </source>
</evidence>
<evidence type="ECO:0000256" key="4">
    <source>
        <dbReference type="PROSITE-ProRule" id="PRU00335"/>
    </source>
</evidence>
<dbReference type="Pfam" id="PF00440">
    <property type="entry name" value="TetR_N"/>
    <property type="match status" value="1"/>
</dbReference>
<reference evidence="6 7" key="1">
    <citation type="submission" date="2020-03" db="EMBL/GenBank/DDBJ databases">
        <title>Genome sequence of strain Massilia sp. TW-1.</title>
        <authorList>
            <person name="Chaudhary D.K."/>
        </authorList>
    </citation>
    <scope>NUCLEOTIDE SEQUENCE [LARGE SCALE GENOMIC DNA]</scope>
    <source>
        <strain evidence="6 7">TW-1</strain>
    </source>
</reference>
<dbReference type="InterPro" id="IPR001647">
    <property type="entry name" value="HTH_TetR"/>
</dbReference>
<evidence type="ECO:0000313" key="7">
    <source>
        <dbReference type="Proteomes" id="UP000716322"/>
    </source>
</evidence>
<sequence>MRVNRIQAEENRQAVIDAASRLFRERGFDGVGLAELMAAAGLTHGAFYKQFKSKDDLIAQACDRALETGINGWRRAAAEAGESAYAALVRRYLTPGHRGRVGTGCVIASLGADASRHGPDLPRHFEAGVKTFVEILGSALRQADPAATPDDALAAFATMVGALVLARAVDDDAYARHILAAAVDRLLPSTRA</sequence>
<protein>
    <submittedName>
        <fullName evidence="6">TetR family transcriptional regulator</fullName>
    </submittedName>
</protein>
<keyword evidence="1" id="KW-0805">Transcription regulation</keyword>
<dbReference type="Gene3D" id="1.10.10.60">
    <property type="entry name" value="Homeodomain-like"/>
    <property type="match status" value="1"/>
</dbReference>
<keyword evidence="3" id="KW-0804">Transcription</keyword>
<evidence type="ECO:0000256" key="3">
    <source>
        <dbReference type="ARBA" id="ARBA00023163"/>
    </source>
</evidence>
<gene>
    <name evidence="6" type="ORF">HAV22_07980</name>
</gene>
<feature type="domain" description="HTH tetR-type" evidence="5">
    <location>
        <begin position="9"/>
        <end position="69"/>
    </location>
</feature>
<keyword evidence="2 4" id="KW-0238">DNA-binding</keyword>
<comment type="caution">
    <text evidence="6">The sequence shown here is derived from an EMBL/GenBank/DDBJ whole genome shotgun (WGS) entry which is preliminary data.</text>
</comment>
<evidence type="ECO:0000259" key="5">
    <source>
        <dbReference type="PROSITE" id="PS50977"/>
    </source>
</evidence>
<dbReference type="Proteomes" id="UP000716322">
    <property type="component" value="Unassembled WGS sequence"/>
</dbReference>
<dbReference type="InterPro" id="IPR009057">
    <property type="entry name" value="Homeodomain-like_sf"/>
</dbReference>
<dbReference type="SUPFAM" id="SSF46689">
    <property type="entry name" value="Homeodomain-like"/>
    <property type="match status" value="1"/>
</dbReference>
<dbReference type="SUPFAM" id="SSF48498">
    <property type="entry name" value="Tetracyclin repressor-like, C-terminal domain"/>
    <property type="match status" value="1"/>
</dbReference>
<organism evidence="6 7">
    <name type="scientific">Telluria antibiotica</name>
    <dbReference type="NCBI Taxonomy" id="2717319"/>
    <lineage>
        <taxon>Bacteria</taxon>
        <taxon>Pseudomonadati</taxon>
        <taxon>Pseudomonadota</taxon>
        <taxon>Betaproteobacteria</taxon>
        <taxon>Burkholderiales</taxon>
        <taxon>Oxalobacteraceae</taxon>
        <taxon>Telluria group</taxon>
        <taxon>Telluria</taxon>
    </lineage>
</organism>
<dbReference type="PRINTS" id="PR00455">
    <property type="entry name" value="HTHTETR"/>
</dbReference>
<dbReference type="PANTHER" id="PTHR47506:SF7">
    <property type="entry name" value="TRANSCRIPTIONAL REGULATORY PROTEIN"/>
    <property type="match status" value="1"/>
</dbReference>
<dbReference type="PROSITE" id="PS50977">
    <property type="entry name" value="HTH_TETR_2"/>
    <property type="match status" value="1"/>
</dbReference>
<proteinExistence type="predicted"/>
<dbReference type="RefSeq" id="WP_166858296.1">
    <property type="nucleotide sequence ID" value="NZ_JAAQOM010000004.1"/>
</dbReference>
<dbReference type="EMBL" id="JAAQOM010000004">
    <property type="protein sequence ID" value="NIA53590.1"/>
    <property type="molecule type" value="Genomic_DNA"/>
</dbReference>